<keyword evidence="23" id="KW-1185">Reference proteome</keyword>
<dbReference type="GO" id="GO:0071555">
    <property type="term" value="P:cell wall organization"/>
    <property type="evidence" value="ECO:0007669"/>
    <property type="project" value="UniProtKB-KW"/>
</dbReference>
<keyword evidence="13" id="KW-0961">Cell wall biogenesis/degradation</keyword>
<feature type="transmembrane region" description="Helical" evidence="21">
    <location>
        <begin position="261"/>
        <end position="286"/>
    </location>
</feature>
<keyword evidence="9" id="KW-0573">Peptidoglycan synthesis</keyword>
<comment type="catalytic activity">
    <reaction evidence="20">
        <text>[GlcNAc-(1-&gt;4)-Mur2Ac(oyl-L-Ala-gamma-D-Glu-L-Lys-D-Ala-D-Ala)](n)-di-trans,octa-cis-undecaprenyl diphosphate + beta-D-GlcNAc-(1-&gt;4)-Mur2Ac(oyl-L-Ala-gamma-D-Glu-L-Lys-D-Ala-D-Ala)-di-trans,octa-cis-undecaprenyl diphosphate = [GlcNAc-(1-&gt;4)-Mur2Ac(oyl-L-Ala-gamma-D-Glu-L-Lys-D-Ala-D-Ala)](n+1)-di-trans,octa-cis-undecaprenyl diphosphate + di-trans,octa-cis-undecaprenyl diphosphate + H(+)</text>
        <dbReference type="Rhea" id="RHEA:23708"/>
        <dbReference type="Rhea" id="RHEA-COMP:9602"/>
        <dbReference type="Rhea" id="RHEA-COMP:9603"/>
        <dbReference type="ChEBI" id="CHEBI:15378"/>
        <dbReference type="ChEBI" id="CHEBI:58405"/>
        <dbReference type="ChEBI" id="CHEBI:60033"/>
        <dbReference type="ChEBI" id="CHEBI:78435"/>
        <dbReference type="EC" id="2.4.99.28"/>
    </reaction>
</comment>
<feature type="transmembrane region" description="Helical" evidence="21">
    <location>
        <begin position="109"/>
        <end position="126"/>
    </location>
</feature>
<keyword evidence="11 21" id="KW-0472">Membrane</keyword>
<keyword evidence="10 21" id="KW-1133">Transmembrane helix</keyword>
<dbReference type="InterPro" id="IPR001182">
    <property type="entry name" value="FtsW/RodA"/>
</dbReference>
<dbReference type="STRING" id="1125411.W908_04020"/>
<dbReference type="OrthoDB" id="9768187at2"/>
<dbReference type="NCBIfam" id="TIGR02614">
    <property type="entry name" value="ftsW"/>
    <property type="match status" value="1"/>
</dbReference>
<evidence type="ECO:0000256" key="13">
    <source>
        <dbReference type="ARBA" id="ARBA00023316"/>
    </source>
</evidence>
<keyword evidence="6" id="KW-0808">Transferase</keyword>
<evidence type="ECO:0000256" key="20">
    <source>
        <dbReference type="ARBA" id="ARBA00049902"/>
    </source>
</evidence>
<feature type="transmembrane region" description="Helical" evidence="21">
    <location>
        <begin position="40"/>
        <end position="58"/>
    </location>
</feature>
<evidence type="ECO:0000256" key="2">
    <source>
        <dbReference type="ARBA" id="ARBA00004752"/>
    </source>
</evidence>
<dbReference type="RefSeq" id="WP_082345009.1">
    <property type="nucleotide sequence ID" value="NZ_CP006911.1"/>
</dbReference>
<reference evidence="22 23" key="1">
    <citation type="journal article" date="2015" name="Genome Announc.">
        <title>Genome Sequence of 'Candidatus Thioglobus singularis' Strain PS1, a Mixotroph from the SUP05 Clade of Marine Gammaproteobacteria.</title>
        <authorList>
            <person name="Marshall K.T."/>
            <person name="Morris R.M."/>
        </authorList>
    </citation>
    <scope>NUCLEOTIDE SEQUENCE [LARGE SCALE GENOMIC DNA]</scope>
    <source>
        <strain evidence="22 23">PS1</strain>
    </source>
</reference>
<dbReference type="GO" id="GO:0005886">
    <property type="term" value="C:plasma membrane"/>
    <property type="evidence" value="ECO:0007669"/>
    <property type="project" value="UniProtKB-SubCell"/>
</dbReference>
<dbReference type="KEGG" id="tsn:W908_04020"/>
<keyword evidence="8" id="KW-0133">Cell shape</keyword>
<evidence type="ECO:0000256" key="12">
    <source>
        <dbReference type="ARBA" id="ARBA00023306"/>
    </source>
</evidence>
<comment type="pathway">
    <text evidence="2">Cell wall biogenesis; peptidoglycan biosynthesis.</text>
</comment>
<dbReference type="GO" id="GO:0015648">
    <property type="term" value="F:lipid-linked peptidoglycan transporter activity"/>
    <property type="evidence" value="ECO:0007669"/>
    <property type="project" value="TreeGrafter"/>
</dbReference>
<gene>
    <name evidence="22" type="ORF">W908_04020</name>
</gene>
<evidence type="ECO:0000256" key="14">
    <source>
        <dbReference type="ARBA" id="ARBA00032370"/>
    </source>
</evidence>
<dbReference type="GO" id="GO:0009252">
    <property type="term" value="P:peptidoglycan biosynthetic process"/>
    <property type="evidence" value="ECO:0007669"/>
    <property type="project" value="UniProtKB-KW"/>
</dbReference>
<dbReference type="GO" id="GO:0008955">
    <property type="term" value="F:peptidoglycan glycosyltransferase activity"/>
    <property type="evidence" value="ECO:0007669"/>
    <property type="project" value="UniProtKB-EC"/>
</dbReference>
<keyword evidence="7 21" id="KW-0812">Transmembrane</keyword>
<evidence type="ECO:0000256" key="16">
    <source>
        <dbReference type="ARBA" id="ARBA00038053"/>
    </source>
</evidence>
<accession>A0A0M3T1Y5</accession>
<dbReference type="AlphaFoldDB" id="A0A0M3T1Y5"/>
<evidence type="ECO:0000256" key="18">
    <source>
        <dbReference type="ARBA" id="ARBA00041418"/>
    </source>
</evidence>
<feature type="transmembrane region" description="Helical" evidence="21">
    <location>
        <begin position="306"/>
        <end position="327"/>
    </location>
</feature>
<evidence type="ECO:0000256" key="5">
    <source>
        <dbReference type="ARBA" id="ARBA00022676"/>
    </source>
</evidence>
<comment type="similarity">
    <text evidence="16">Belongs to the SEDS family. FtsW subfamily.</text>
</comment>
<dbReference type="GO" id="GO:0051301">
    <property type="term" value="P:cell division"/>
    <property type="evidence" value="ECO:0007669"/>
    <property type="project" value="UniProtKB-KW"/>
</dbReference>
<evidence type="ECO:0000256" key="9">
    <source>
        <dbReference type="ARBA" id="ARBA00022984"/>
    </source>
</evidence>
<name>A0A0M3T1Y5_9GAMM</name>
<organism evidence="22 23">
    <name type="scientific">Candidatus Pseudothioglobus singularis PS1</name>
    <dbReference type="NCBI Taxonomy" id="1125411"/>
    <lineage>
        <taxon>Bacteria</taxon>
        <taxon>Pseudomonadati</taxon>
        <taxon>Pseudomonadota</taxon>
        <taxon>Gammaproteobacteria</taxon>
        <taxon>Candidatus Pseudothioglobaceae</taxon>
        <taxon>Candidatus Pseudothioglobus</taxon>
    </lineage>
</organism>
<evidence type="ECO:0000256" key="10">
    <source>
        <dbReference type="ARBA" id="ARBA00022989"/>
    </source>
</evidence>
<dbReference type="EC" id="2.4.99.28" evidence="19"/>
<evidence type="ECO:0000256" key="11">
    <source>
        <dbReference type="ARBA" id="ARBA00023136"/>
    </source>
</evidence>
<dbReference type="Pfam" id="PF01098">
    <property type="entry name" value="FTSW_RODA_SPOVE"/>
    <property type="match status" value="1"/>
</dbReference>
<protein>
    <recommendedName>
        <fullName evidence="17">Probable peptidoglycan glycosyltransferase FtsW</fullName>
        <ecNumber evidence="19">2.4.99.28</ecNumber>
    </recommendedName>
    <alternativeName>
        <fullName evidence="18">Cell division protein FtsW</fullName>
    </alternativeName>
    <alternativeName>
        <fullName evidence="15">Cell wall polymerase</fullName>
    </alternativeName>
    <alternativeName>
        <fullName evidence="14">Peptidoglycan polymerase</fullName>
    </alternativeName>
</protein>
<feature type="transmembrane region" description="Helical" evidence="21">
    <location>
        <begin position="339"/>
        <end position="360"/>
    </location>
</feature>
<proteinExistence type="inferred from homology"/>
<evidence type="ECO:0000256" key="6">
    <source>
        <dbReference type="ARBA" id="ARBA00022679"/>
    </source>
</evidence>
<dbReference type="GO" id="GO:0032153">
    <property type="term" value="C:cell division site"/>
    <property type="evidence" value="ECO:0007669"/>
    <property type="project" value="TreeGrafter"/>
</dbReference>
<feature type="transmembrane region" description="Helical" evidence="21">
    <location>
        <begin position="138"/>
        <end position="155"/>
    </location>
</feature>
<dbReference type="EMBL" id="CP006911">
    <property type="protein sequence ID" value="ALE01815.1"/>
    <property type="molecule type" value="Genomic_DNA"/>
</dbReference>
<dbReference type="InterPro" id="IPR013437">
    <property type="entry name" value="FtsW"/>
</dbReference>
<comment type="subcellular location">
    <subcellularLocation>
        <location evidence="1">Cell membrane</location>
        <topology evidence="1">Multi-pass membrane protein</topology>
    </subcellularLocation>
</comment>
<evidence type="ECO:0000256" key="7">
    <source>
        <dbReference type="ARBA" id="ARBA00022692"/>
    </source>
</evidence>
<keyword evidence="4" id="KW-0132">Cell division</keyword>
<dbReference type="Proteomes" id="UP000068905">
    <property type="component" value="Chromosome"/>
</dbReference>
<evidence type="ECO:0000256" key="19">
    <source>
        <dbReference type="ARBA" id="ARBA00044770"/>
    </source>
</evidence>
<dbReference type="PANTHER" id="PTHR30474:SF2">
    <property type="entry name" value="PEPTIDOGLYCAN GLYCOSYLTRANSFERASE FTSW-RELATED"/>
    <property type="match status" value="1"/>
</dbReference>
<evidence type="ECO:0000256" key="21">
    <source>
        <dbReference type="SAM" id="Phobius"/>
    </source>
</evidence>
<sequence>MRTRQMPDKSLLFTILALLIFGWIMSFSASLAYFSSYSYFFKQTFFICAGLFAGFIVLNTPISVLQKYSIPLFILSLFLLAVVFFPPPIGHTVNGSTRWINLVFFKFQPSELMKLSMILFMAGFLIRQEKDIRKPWKGFVKTLVIIGLADILLMLETDFGATLIISLTAMSMLYAAGVYLKQLSIVTSLLFIFVGIFIAFNPNRMARLTSFWVDDFWGSTDPKVHQTQQALIGIARGDWFGTGIGAGIQKYALLPERHTDMIFAVIGEELGFVGMLFVLLSFLFILLKGFSIAKVALQKGRQYSSYVVFGICTWFAMQITVNIGMNLGLLPPKGFTLPLLSYGGTSMIFAIISLAIIVRVDMENRTKYSKQINYV</sequence>
<feature type="transmembrane region" description="Helical" evidence="21">
    <location>
        <begin position="185"/>
        <end position="202"/>
    </location>
</feature>
<evidence type="ECO:0000256" key="4">
    <source>
        <dbReference type="ARBA" id="ARBA00022618"/>
    </source>
</evidence>
<evidence type="ECO:0000313" key="22">
    <source>
        <dbReference type="EMBL" id="ALE01815.1"/>
    </source>
</evidence>
<evidence type="ECO:0000256" key="15">
    <source>
        <dbReference type="ARBA" id="ARBA00033270"/>
    </source>
</evidence>
<keyword evidence="3" id="KW-1003">Cell membrane</keyword>
<evidence type="ECO:0000256" key="1">
    <source>
        <dbReference type="ARBA" id="ARBA00004651"/>
    </source>
</evidence>
<feature type="transmembrane region" description="Helical" evidence="21">
    <location>
        <begin position="70"/>
        <end position="89"/>
    </location>
</feature>
<evidence type="ECO:0000256" key="8">
    <source>
        <dbReference type="ARBA" id="ARBA00022960"/>
    </source>
</evidence>
<dbReference type="PANTHER" id="PTHR30474">
    <property type="entry name" value="CELL CYCLE PROTEIN"/>
    <property type="match status" value="1"/>
</dbReference>
<evidence type="ECO:0000256" key="17">
    <source>
        <dbReference type="ARBA" id="ARBA00041185"/>
    </source>
</evidence>
<feature type="transmembrane region" description="Helical" evidence="21">
    <location>
        <begin position="12"/>
        <end position="34"/>
    </location>
</feature>
<feature type="transmembrane region" description="Helical" evidence="21">
    <location>
        <begin position="161"/>
        <end position="180"/>
    </location>
</feature>
<dbReference type="GO" id="GO:0008360">
    <property type="term" value="P:regulation of cell shape"/>
    <property type="evidence" value="ECO:0007669"/>
    <property type="project" value="UniProtKB-KW"/>
</dbReference>
<keyword evidence="12" id="KW-0131">Cell cycle</keyword>
<evidence type="ECO:0000313" key="23">
    <source>
        <dbReference type="Proteomes" id="UP000068905"/>
    </source>
</evidence>
<evidence type="ECO:0000256" key="3">
    <source>
        <dbReference type="ARBA" id="ARBA00022475"/>
    </source>
</evidence>
<keyword evidence="5" id="KW-0328">Glycosyltransferase</keyword>